<dbReference type="PANTHER" id="PTHR19854:SF1">
    <property type="entry name" value="GUANINE NUCLEOTIDE-BINDING PROTEIN SUBUNIT BETA-LIKE PROTEIN 1"/>
    <property type="match status" value="1"/>
</dbReference>
<accession>A0A6A6CH98</accession>
<dbReference type="RefSeq" id="XP_033666912.1">
    <property type="nucleotide sequence ID" value="XM_033806931.1"/>
</dbReference>
<evidence type="ECO:0000256" key="4">
    <source>
        <dbReference type="ARBA" id="ARBA00037931"/>
    </source>
</evidence>
<dbReference type="OrthoDB" id="7668193at2759"/>
<reference evidence="8" key="1">
    <citation type="journal article" date="2020" name="Stud. Mycol.">
        <title>101 Dothideomycetes genomes: a test case for predicting lifestyles and emergence of pathogens.</title>
        <authorList>
            <person name="Haridas S."/>
            <person name="Albert R."/>
            <person name="Binder M."/>
            <person name="Bloem J."/>
            <person name="Labutti K."/>
            <person name="Salamov A."/>
            <person name="Andreopoulos B."/>
            <person name="Baker S."/>
            <person name="Barry K."/>
            <person name="Bills G."/>
            <person name="Bluhm B."/>
            <person name="Cannon C."/>
            <person name="Castanera R."/>
            <person name="Culley D."/>
            <person name="Daum C."/>
            <person name="Ezra D."/>
            <person name="Gonzalez J."/>
            <person name="Henrissat B."/>
            <person name="Kuo A."/>
            <person name="Liang C."/>
            <person name="Lipzen A."/>
            <person name="Lutzoni F."/>
            <person name="Magnuson J."/>
            <person name="Mondo S."/>
            <person name="Nolan M."/>
            <person name="Ohm R."/>
            <person name="Pangilinan J."/>
            <person name="Park H.-J."/>
            <person name="Ramirez L."/>
            <person name="Alfaro M."/>
            <person name="Sun H."/>
            <person name="Tritt A."/>
            <person name="Yoshinaga Y."/>
            <person name="Zwiers L.-H."/>
            <person name="Turgeon B."/>
            <person name="Goodwin S."/>
            <person name="Spatafora J."/>
            <person name="Crous P."/>
            <person name="Grigoriev I."/>
        </authorList>
    </citation>
    <scope>NUCLEOTIDE SEQUENCE</scope>
    <source>
        <strain evidence="8">ATCC 36951</strain>
    </source>
</reference>
<dbReference type="Proteomes" id="UP000799537">
    <property type="component" value="Unassembled WGS sequence"/>
</dbReference>
<protein>
    <recommendedName>
        <fullName evidence="6">ASTRA-associated protein 1</fullName>
    </recommendedName>
</protein>
<evidence type="ECO:0000313" key="8">
    <source>
        <dbReference type="EMBL" id="KAF2166023.1"/>
    </source>
</evidence>
<comment type="similarity">
    <text evidence="4">Belongs to the WD repeat ASA1 family.</text>
</comment>
<evidence type="ECO:0000256" key="5">
    <source>
        <dbReference type="ARBA" id="ARBA00038749"/>
    </source>
</evidence>
<dbReference type="InterPro" id="IPR001680">
    <property type="entry name" value="WD40_rpt"/>
</dbReference>
<dbReference type="InterPro" id="IPR019775">
    <property type="entry name" value="WD40_repeat_CS"/>
</dbReference>
<gene>
    <name evidence="8" type="ORF">M409DRAFT_23751</name>
</gene>
<dbReference type="PROSITE" id="PS50082">
    <property type="entry name" value="WD_REPEATS_2"/>
    <property type="match status" value="2"/>
</dbReference>
<dbReference type="Pfam" id="PF00400">
    <property type="entry name" value="WD40"/>
    <property type="match status" value="2"/>
</dbReference>
<feature type="repeat" description="WD" evidence="7">
    <location>
        <begin position="20"/>
        <end position="61"/>
    </location>
</feature>
<evidence type="ECO:0000256" key="7">
    <source>
        <dbReference type="PROSITE-ProRule" id="PRU00221"/>
    </source>
</evidence>
<dbReference type="EMBL" id="ML993598">
    <property type="protein sequence ID" value="KAF2166023.1"/>
    <property type="molecule type" value="Genomic_DNA"/>
</dbReference>
<sequence length="391" mass="42828">MAQKALQSSEQPPAQPAYVLRGHSAQIHAIHFWRDNTRLLTGDADGFVVVWSTATKRASAVWKAHSNTILGLGSWDDDKIITHGRDNKLSVWQVKEDDEANLSTTLPIDDAIAGRKPPWLLHSLDVNALNFCSFAMIPAEPHGHNDLPTDGIFVATPGVQDGHINVTSLPEEERLATIPSPQGESTGMTMAIAMSFQDGEFASYIQELLVVAGYESGHACVWQQKGARRSWRLVYMHKYHSQPVLSLSVAKTQGAFFTSSADAIIARHPLSKGGTQTKTVQTKHAGQQGLTLRKDEKIFATAGWDSRVRVYSVKTMKELAVLKWHKEGCYALAFADVGSQSAGGEVEKPTSSERGTESAMTVAEQREHTAKTTHWLAAGSKDGKVSLWEIY</sequence>
<keyword evidence="2" id="KW-0677">Repeat</keyword>
<feature type="repeat" description="WD" evidence="7">
    <location>
        <begin position="376"/>
        <end position="391"/>
    </location>
</feature>
<evidence type="ECO:0000256" key="6">
    <source>
        <dbReference type="ARBA" id="ARBA00040563"/>
    </source>
</evidence>
<dbReference type="PROSITE" id="PS50294">
    <property type="entry name" value="WD_REPEATS_REGION"/>
    <property type="match status" value="1"/>
</dbReference>
<keyword evidence="1 7" id="KW-0853">WD repeat</keyword>
<organism evidence="8 9">
    <name type="scientific">Zasmidium cellare ATCC 36951</name>
    <dbReference type="NCBI Taxonomy" id="1080233"/>
    <lineage>
        <taxon>Eukaryota</taxon>
        <taxon>Fungi</taxon>
        <taxon>Dikarya</taxon>
        <taxon>Ascomycota</taxon>
        <taxon>Pezizomycotina</taxon>
        <taxon>Dothideomycetes</taxon>
        <taxon>Dothideomycetidae</taxon>
        <taxon>Mycosphaerellales</taxon>
        <taxon>Mycosphaerellaceae</taxon>
        <taxon>Zasmidium</taxon>
    </lineage>
</organism>
<proteinExistence type="inferred from homology"/>
<dbReference type="GeneID" id="54560203"/>
<evidence type="ECO:0000256" key="3">
    <source>
        <dbReference type="ARBA" id="ARBA00037338"/>
    </source>
</evidence>
<name>A0A6A6CH98_ZASCE</name>
<comment type="subunit">
    <text evidence="5">Component of the ASTRA chromatin remodeling machinery complex.</text>
</comment>
<evidence type="ECO:0000256" key="1">
    <source>
        <dbReference type="ARBA" id="ARBA00022574"/>
    </source>
</evidence>
<dbReference type="SUPFAM" id="SSF50978">
    <property type="entry name" value="WD40 repeat-like"/>
    <property type="match status" value="1"/>
</dbReference>
<dbReference type="PROSITE" id="PS00678">
    <property type="entry name" value="WD_REPEATS_1"/>
    <property type="match status" value="1"/>
</dbReference>
<dbReference type="InterPro" id="IPR036322">
    <property type="entry name" value="WD40_repeat_dom_sf"/>
</dbReference>
<dbReference type="InterPro" id="IPR015943">
    <property type="entry name" value="WD40/YVTN_repeat-like_dom_sf"/>
</dbReference>
<keyword evidence="9" id="KW-1185">Reference proteome</keyword>
<dbReference type="PANTHER" id="PTHR19854">
    <property type="entry name" value="TRANSDUCIN BETA-LIKE 3"/>
    <property type="match status" value="1"/>
</dbReference>
<evidence type="ECO:0000256" key="2">
    <source>
        <dbReference type="ARBA" id="ARBA00022737"/>
    </source>
</evidence>
<evidence type="ECO:0000313" key="9">
    <source>
        <dbReference type="Proteomes" id="UP000799537"/>
    </source>
</evidence>
<comment type="function">
    <text evidence="3">Component of the ASTRA complex involved in chromatin remodeling.</text>
</comment>
<dbReference type="AlphaFoldDB" id="A0A6A6CH98"/>
<dbReference type="SMART" id="SM00320">
    <property type="entry name" value="WD40"/>
    <property type="match status" value="5"/>
</dbReference>
<dbReference type="Gene3D" id="2.130.10.10">
    <property type="entry name" value="YVTN repeat-like/Quinoprotein amine dehydrogenase"/>
    <property type="match status" value="2"/>
</dbReference>